<dbReference type="PANTHER" id="PTHR46159">
    <property type="entry name" value="PROTEIN TESMIN/TSO1-LIKE CXC 2"/>
    <property type="match status" value="1"/>
</dbReference>
<reference evidence="6" key="1">
    <citation type="submission" date="2021-01" db="UniProtKB">
        <authorList>
            <consortium name="EnsemblPlants"/>
        </authorList>
    </citation>
    <scope>IDENTIFICATION</scope>
</reference>
<dbReference type="PANTHER" id="PTHR46159:SF12">
    <property type="entry name" value="PROTEIN TESMIN_TSO1-LIKE CXC 3-RELATED"/>
    <property type="match status" value="1"/>
</dbReference>
<protein>
    <recommendedName>
        <fullName evidence="5">CRC domain-containing protein</fullName>
    </recommendedName>
</protein>
<keyword evidence="7" id="KW-1185">Reference proteome</keyword>
<dbReference type="PROSITE" id="PS51634">
    <property type="entry name" value="CRC"/>
    <property type="match status" value="1"/>
</dbReference>
<dbReference type="OMA" id="HFNTIAM"/>
<feature type="compositionally biased region" description="Polar residues" evidence="4">
    <location>
        <begin position="712"/>
        <end position="743"/>
    </location>
</feature>
<feature type="region of interest" description="Disordered" evidence="4">
    <location>
        <begin position="152"/>
        <end position="177"/>
    </location>
</feature>
<evidence type="ECO:0000313" key="6">
    <source>
        <dbReference type="EnsemblPlants" id="Kaladp0926s0015.1.v1.1"/>
    </source>
</evidence>
<feature type="region of interest" description="Disordered" evidence="4">
    <location>
        <begin position="680"/>
        <end position="763"/>
    </location>
</feature>
<evidence type="ECO:0000256" key="3">
    <source>
        <dbReference type="ARBA" id="ARBA00023242"/>
    </source>
</evidence>
<evidence type="ECO:0000313" key="7">
    <source>
        <dbReference type="Proteomes" id="UP000594263"/>
    </source>
</evidence>
<feature type="compositionally biased region" description="Polar residues" evidence="4">
    <location>
        <begin position="152"/>
        <end position="173"/>
    </location>
</feature>
<dbReference type="EnsemblPlants" id="Kaladp0926s0015.1.v1.1">
    <property type="protein sequence ID" value="Kaladp0926s0015.1.v1.1"/>
    <property type="gene ID" value="Kaladp0926s0015.v1.1"/>
</dbReference>
<dbReference type="Proteomes" id="UP000594263">
    <property type="component" value="Unplaced"/>
</dbReference>
<comment type="similarity">
    <text evidence="2">Belongs to the lin-54 family.</text>
</comment>
<dbReference type="InterPro" id="IPR005172">
    <property type="entry name" value="CRC"/>
</dbReference>
<accession>A0A7N0VHL8</accession>
<evidence type="ECO:0000256" key="2">
    <source>
        <dbReference type="ARBA" id="ARBA00007267"/>
    </source>
</evidence>
<feature type="region of interest" description="Disordered" evidence="4">
    <location>
        <begin position="565"/>
        <end position="614"/>
    </location>
</feature>
<name>A0A7N0VHL8_KALFE</name>
<evidence type="ECO:0000256" key="1">
    <source>
        <dbReference type="ARBA" id="ARBA00004123"/>
    </source>
</evidence>
<feature type="compositionally biased region" description="Acidic residues" evidence="4">
    <location>
        <begin position="574"/>
        <end position="583"/>
    </location>
</feature>
<evidence type="ECO:0000259" key="5">
    <source>
        <dbReference type="PROSITE" id="PS51634"/>
    </source>
</evidence>
<feature type="compositionally biased region" description="Polar residues" evidence="4">
    <location>
        <begin position="753"/>
        <end position="763"/>
    </location>
</feature>
<dbReference type="GO" id="GO:0005634">
    <property type="term" value="C:nucleus"/>
    <property type="evidence" value="ECO:0007669"/>
    <property type="project" value="UniProtKB-SubCell"/>
</dbReference>
<sequence length="763" mass="83451">MMDTPERNQIGSSLSRYEDSPVFNYLSNLSPIKPTKSAPINQTFTSLNFSSLPSIFTSPHVSSHKESRFLRSTPDKSQSEFSYIDACSNKENEVIVDVNQLHKYSSELHKKSVALDSLRGAPLEPRHEESDLPVELLQNLKANACHSITEDSSQSAEAANSSVMIDQGPSSSGPALHKGPIGWESLISDGADLLMFDSPNMAKDLKALFKSPAVERVGTLLASQFLQDTPDFLKSDSTFLVDACELQNEVHHHAESERIDYAHDDFPNFMTDCMTSHSSENMDDEPTTSLHRGVRRRCLVFDTNGAQNFFLPDPSSSNPSMCMHDNKKGVTSKNADSSTLRILPGIGLHLNALATSGDHGVQVSVSSCSTSFQLPTTPQESVHDVLTGASLGKNVDPGMIQGSEDASLASGLVSVDDINHNSPIKKRCKPESSGDESCKRCNCKKSKCLKLYCECFAAGVYCIGTCACQNCFNKPIHEDTVLATRKQIESRNPLAFAPKVIRTSDPLPDVKDEVVSTPASARHKRGCNCKKSSCLKKYCECYQGGVGCSINCRCESCKNVFGTKDGSAPVAPHDDDDDEEEESEKVAKKINNKGLQNAKPHNNEEHSPNTFPATPLRLTRFNLYEKQNLIRNRGSSYPFSLMESCSSRMPVQLPFSSKGKPPRSSFLTVGSASGLQASQKFGKPNYVKPPPKYQRNYPAGQNEIEIPEMLRNNGSPNSVMKTGSPNSKRVSSPQSTFGSSPARRSTRKLILQSIPSFPSLTQP</sequence>
<feature type="domain" description="CRC" evidence="5">
    <location>
        <begin position="437"/>
        <end position="562"/>
    </location>
</feature>
<evidence type="ECO:0000256" key="4">
    <source>
        <dbReference type="SAM" id="MobiDB-lite"/>
    </source>
</evidence>
<comment type="subcellular location">
    <subcellularLocation>
        <location evidence="1">Nucleus</location>
    </subcellularLocation>
</comment>
<dbReference type="AlphaFoldDB" id="A0A7N0VHL8"/>
<dbReference type="InterPro" id="IPR044522">
    <property type="entry name" value="TSO1-like"/>
</dbReference>
<dbReference type="Pfam" id="PF03638">
    <property type="entry name" value="TCR"/>
    <property type="match status" value="2"/>
</dbReference>
<keyword evidence="3" id="KW-0539">Nucleus</keyword>
<dbReference type="Gramene" id="Kaladp0926s0015.1.v1.1">
    <property type="protein sequence ID" value="Kaladp0926s0015.1.v1.1"/>
    <property type="gene ID" value="Kaladp0926s0015.v1.1"/>
</dbReference>
<dbReference type="SMART" id="SM01114">
    <property type="entry name" value="CXC"/>
    <property type="match status" value="2"/>
</dbReference>
<proteinExistence type="inferred from homology"/>
<dbReference type="GO" id="GO:0003700">
    <property type="term" value="F:DNA-binding transcription factor activity"/>
    <property type="evidence" value="ECO:0007669"/>
    <property type="project" value="InterPro"/>
</dbReference>
<organism evidence="6 7">
    <name type="scientific">Kalanchoe fedtschenkoi</name>
    <name type="common">Lavender scallops</name>
    <name type="synonym">South American air plant</name>
    <dbReference type="NCBI Taxonomy" id="63787"/>
    <lineage>
        <taxon>Eukaryota</taxon>
        <taxon>Viridiplantae</taxon>
        <taxon>Streptophyta</taxon>
        <taxon>Embryophyta</taxon>
        <taxon>Tracheophyta</taxon>
        <taxon>Spermatophyta</taxon>
        <taxon>Magnoliopsida</taxon>
        <taxon>eudicotyledons</taxon>
        <taxon>Gunneridae</taxon>
        <taxon>Pentapetalae</taxon>
        <taxon>Saxifragales</taxon>
        <taxon>Crassulaceae</taxon>
        <taxon>Kalanchoe</taxon>
    </lineage>
</organism>
<dbReference type="InterPro" id="IPR033467">
    <property type="entry name" value="Tesmin/TSO1-like_CXC"/>
</dbReference>